<feature type="compositionally biased region" description="Polar residues" evidence="4">
    <location>
        <begin position="291"/>
        <end position="305"/>
    </location>
</feature>
<evidence type="ECO:0000313" key="6">
    <source>
        <dbReference type="EMBL" id="KAE8260672.1"/>
    </source>
</evidence>
<dbReference type="InterPro" id="IPR036443">
    <property type="entry name" value="Znf_RanBP2_sf"/>
</dbReference>
<evidence type="ECO:0000259" key="5">
    <source>
        <dbReference type="PROSITE" id="PS50199"/>
    </source>
</evidence>
<evidence type="ECO:0000256" key="2">
    <source>
        <dbReference type="ARBA" id="ARBA00022771"/>
    </source>
</evidence>
<feature type="region of interest" description="Disordered" evidence="4">
    <location>
        <begin position="538"/>
        <end position="608"/>
    </location>
</feature>
<feature type="domain" description="RanBP2-type" evidence="5">
    <location>
        <begin position="1024"/>
        <end position="1047"/>
    </location>
</feature>
<feature type="compositionally biased region" description="Polar residues" evidence="4">
    <location>
        <begin position="558"/>
        <end position="569"/>
    </location>
</feature>
<feature type="region of interest" description="Disordered" evidence="4">
    <location>
        <begin position="149"/>
        <end position="250"/>
    </location>
</feature>
<evidence type="ECO:0000256" key="4">
    <source>
        <dbReference type="SAM" id="MobiDB-lite"/>
    </source>
</evidence>
<reference evidence="6" key="2">
    <citation type="journal article" date="2019" name="IMA Fungus">
        <title>Genome sequencing and comparison of five Tilletia species to identify candidate genes for the detection of regulated species infecting wheat.</title>
        <authorList>
            <person name="Nguyen H.D.T."/>
            <person name="Sultana T."/>
            <person name="Kesanakurti P."/>
            <person name="Hambleton S."/>
        </authorList>
    </citation>
    <scope>NUCLEOTIDE SEQUENCE</scope>
    <source>
        <strain evidence="6">DAOMC 236416</strain>
    </source>
</reference>
<sequence length="1425" mass="145333">MSHPSSEHTILFNTDSSRLPISSFPSTSFDQLDPIANEKRNSDSFRTTSQTIDKPSNSYGGDTTSSSQSYSPVSFHSAHSTESTEEADVDRSRSRAESSGSFQSVSNISYLSATSSSFTPAASRSPSVNSSVVPRISVRVQRQTIDTSTCLGPASAQVKRQGSRSKSQVKTEEGFKDSEMAAMHENCIDSTESRQSPSSNNDTSSGISSSPLETKKRDTSKSPPGSTPSTRSPHRSYDTPAEHQRASAASAIVKAAAKAAAASVQSLDSSACRKEGPGMGKREMLDCPSTDVWTMSPPSASNEHPQPSEDVSKLSPGAKNGEERGGGAAQQKPSLSNAAQQSYGEHQDENFGLFGSAGMKLGTSMIPPHLLWRQATATSGGSVEGENAGMNSQESAWMSMAGLNERSQVHSQEQSGRSVSSAQLGGGGIGSGAGIGSPPSHGLHGAEFRTGDWVCVSDTCSFHNFAQNLTCLGCGTAKPVGTCGDNPPQRTQQQGTRDHGKHAAGSPQSNPTTSASGLGSSNSAPLTAAQIQELMAQHRAKTEGGTTQQQQQQQKQQNVPSSSAASSTPGVAASQWAPGGTFASSLDHSTTMSQQGGRGGTSYFTSQAGSGATGGSSYFTSQAGSGTTGGGGMRYGATNNYSSFNSFSGGTSTPPPAQGISQANMAALEAFRSSAGTPGLNMNSYQQNMQGMSSNQYLPTMQAQLQAQAQAQAQGQNQGQGQGQSQRGGTTYSGVGPNLNLYQLQLQHAAMKNQNGMPLAQSSGPLARMQALTSAFGGIPPATSGQSQNSMPAYAQGYGNTNTSASGGGPIRFGQQMQHSAQSFNQNSMSSQSANYGMQATSGGPMQKPTSSSQGQNQSQGQVQLPPLDWSNLGKSTANMPYPTAAPYRSAHIQGQTALNTSLPSGTPAMSSAPSMSSSASAANNSDSAGANVGVGLNLPGGVEGLAIKQPWLSTAPSNAATAARLANLGIGIGPGVNPNVGGPDQPSERRKSAVGTNAASPPDAASSNPPIVNTGNSGPMCVQPGDWVCSSCGFVNWRRRRVCLRCFPFAEGNETAASLANGAILAAQLAAGVSPSKVDTASLLKSPSRSRESRTREQSASGSSGYEHQGGQQMGGGPIVGLGLNLGQQQGYVSPMHGMARYPSSSGAPAYGVTAAMTPSSSAQSGLLLNPFGSAPPTRRTSPNGSPALMNAVPNWAAINQAERIGLESLHISAQSGLAQEWQRRTSGGGPGAGRTVSGPIVPTTRAPGGPTTTNLHNSPSHIRQTSFNSAPSLPGSDILGSGSAPSSAWHASPGVSPGAPIFTPSTTRTNSANSTSMSIGAAHGSGAGKGTATSTRNIWGTSPPRNIGGNKLVDEDNKEVSASSGVGGAGRGSMGLGVCPPADGGMAARRPRPIGCRDSAPSSMDTHGQAGGESANNNNASPN</sequence>
<dbReference type="EMBL" id="LWDF02000006">
    <property type="protein sequence ID" value="KAE8260672.1"/>
    <property type="molecule type" value="Genomic_DNA"/>
</dbReference>
<feature type="compositionally biased region" description="Polar residues" evidence="4">
    <location>
        <begin position="506"/>
        <end position="523"/>
    </location>
</feature>
<feature type="compositionally biased region" description="Low complexity" evidence="4">
    <location>
        <begin position="820"/>
        <end position="835"/>
    </location>
</feature>
<feature type="domain" description="RanBP2-type" evidence="5">
    <location>
        <begin position="449"/>
        <end position="480"/>
    </location>
</feature>
<feature type="compositionally biased region" description="Low complexity" evidence="4">
    <location>
        <begin position="851"/>
        <end position="864"/>
    </location>
</feature>
<reference evidence="6" key="1">
    <citation type="submission" date="2016-04" db="EMBL/GenBank/DDBJ databases">
        <authorList>
            <person name="Nguyen H.D."/>
            <person name="Samba Siva P."/>
            <person name="Cullis J."/>
            <person name="Levesque C.A."/>
            <person name="Hambleton S."/>
        </authorList>
    </citation>
    <scope>NUCLEOTIDE SEQUENCE</scope>
    <source>
        <strain evidence="6">DAOMC 236416</strain>
    </source>
</reference>
<feature type="compositionally biased region" description="Polar residues" evidence="4">
    <location>
        <begin position="7"/>
        <end position="30"/>
    </location>
</feature>
<feature type="compositionally biased region" description="Polar residues" evidence="4">
    <location>
        <begin position="582"/>
        <end position="595"/>
    </location>
</feature>
<feature type="region of interest" description="Disordered" evidence="4">
    <location>
        <begin position="708"/>
        <end position="736"/>
    </location>
</feature>
<feature type="compositionally biased region" description="Low complexity" evidence="4">
    <location>
        <begin position="1416"/>
        <end position="1425"/>
    </location>
</feature>
<feature type="compositionally biased region" description="Low complexity" evidence="4">
    <location>
        <begin position="708"/>
        <end position="729"/>
    </location>
</feature>
<feature type="compositionally biased region" description="Polar residues" evidence="4">
    <location>
        <begin position="44"/>
        <end position="64"/>
    </location>
</feature>
<feature type="compositionally biased region" description="Polar residues" evidence="4">
    <location>
        <begin position="1256"/>
        <end position="1273"/>
    </location>
</feature>
<proteinExistence type="predicted"/>
<dbReference type="Pfam" id="PF00641">
    <property type="entry name" value="Zn_ribbon_RanBP"/>
    <property type="match status" value="2"/>
</dbReference>
<feature type="region of interest" description="Disordered" evidence="4">
    <location>
        <begin position="974"/>
        <end position="1013"/>
    </location>
</feature>
<name>A0A177TT39_9BASI</name>
<dbReference type="Proteomes" id="UP000077521">
    <property type="component" value="Unassembled WGS sequence"/>
</dbReference>
<evidence type="ECO:0000256" key="3">
    <source>
        <dbReference type="ARBA" id="ARBA00022833"/>
    </source>
</evidence>
<dbReference type="GO" id="GO:0003729">
    <property type="term" value="F:mRNA binding"/>
    <property type="evidence" value="ECO:0007669"/>
    <property type="project" value="TreeGrafter"/>
</dbReference>
<feature type="compositionally biased region" description="Low complexity" evidence="4">
    <location>
        <begin position="1099"/>
        <end position="1112"/>
    </location>
</feature>
<feature type="compositionally biased region" description="Polar residues" evidence="4">
    <location>
        <begin position="158"/>
        <end position="168"/>
    </location>
</feature>
<keyword evidence="1" id="KW-0479">Metal-binding</keyword>
<feature type="compositionally biased region" description="Low complexity" evidence="4">
    <location>
        <begin position="548"/>
        <end position="557"/>
    </location>
</feature>
<dbReference type="PANTHER" id="PTHR23111:SF40">
    <property type="entry name" value="RNA-BINDING PROTEIN INVOLVED IN HETEROCHROMATIN ASSEMBLY-RELATED"/>
    <property type="match status" value="1"/>
</dbReference>
<feature type="region of interest" description="Disordered" evidence="4">
    <location>
        <begin position="899"/>
        <end position="927"/>
    </location>
</feature>
<evidence type="ECO:0000256" key="1">
    <source>
        <dbReference type="ARBA" id="ARBA00022723"/>
    </source>
</evidence>
<comment type="caution">
    <text evidence="6">The sequence shown here is derived from an EMBL/GenBank/DDBJ whole genome shotgun (WGS) entry which is preliminary data.</text>
</comment>
<dbReference type="Gene3D" id="4.10.1060.10">
    <property type="entry name" value="Zinc finger, RanBP2-type"/>
    <property type="match status" value="2"/>
</dbReference>
<feature type="compositionally biased region" description="Polar residues" evidence="4">
    <location>
        <begin position="836"/>
        <end position="850"/>
    </location>
</feature>
<dbReference type="GO" id="GO:0008270">
    <property type="term" value="F:zinc ion binding"/>
    <property type="evidence" value="ECO:0007669"/>
    <property type="project" value="UniProtKB-KW"/>
</dbReference>
<feature type="region of interest" description="Disordered" evidence="4">
    <location>
        <begin position="263"/>
        <end position="350"/>
    </location>
</feature>
<keyword evidence="7" id="KW-1185">Reference proteome</keyword>
<feature type="compositionally biased region" description="Low complexity" evidence="4">
    <location>
        <begin position="998"/>
        <end position="1011"/>
    </location>
</feature>
<protein>
    <recommendedName>
        <fullName evidence="5">RanBP2-type domain-containing protein</fullName>
    </recommendedName>
</protein>
<feature type="compositionally biased region" description="Polar residues" evidence="4">
    <location>
        <begin position="405"/>
        <end position="419"/>
    </location>
</feature>
<accession>A0A177TT39</accession>
<dbReference type="SMART" id="SM00547">
    <property type="entry name" value="ZnF_RBZ"/>
    <property type="match status" value="2"/>
</dbReference>
<dbReference type="PROSITE" id="PS01358">
    <property type="entry name" value="ZF_RANBP2_1"/>
    <property type="match status" value="2"/>
</dbReference>
<feature type="compositionally biased region" description="Low complexity" evidence="4">
    <location>
        <begin position="1244"/>
        <end position="1255"/>
    </location>
</feature>
<dbReference type="InterPro" id="IPR001876">
    <property type="entry name" value="Znf_RanBP2"/>
</dbReference>
<feature type="compositionally biased region" description="Gly residues" evidence="4">
    <location>
        <begin position="1367"/>
        <end position="1377"/>
    </location>
</feature>
<feature type="region of interest" description="Disordered" evidence="4">
    <location>
        <begin position="1"/>
        <end position="103"/>
    </location>
</feature>
<feature type="compositionally biased region" description="Low complexity" evidence="4">
    <location>
        <begin position="1305"/>
        <end position="1324"/>
    </location>
</feature>
<feature type="region of interest" description="Disordered" evidence="4">
    <location>
        <begin position="1222"/>
        <end position="1425"/>
    </location>
</feature>
<feature type="compositionally biased region" description="Basic and acidic residues" evidence="4">
    <location>
        <begin position="169"/>
        <end position="179"/>
    </location>
</feature>
<keyword evidence="2" id="KW-0863">Zinc-finger</keyword>
<feature type="region of interest" description="Disordered" evidence="4">
    <location>
        <begin position="777"/>
        <end position="885"/>
    </location>
</feature>
<feature type="compositionally biased region" description="Polar residues" evidence="4">
    <location>
        <begin position="331"/>
        <end position="344"/>
    </location>
</feature>
<feature type="compositionally biased region" description="Low complexity" evidence="4">
    <location>
        <begin position="905"/>
        <end position="927"/>
    </location>
</feature>
<feature type="compositionally biased region" description="Low complexity" evidence="4">
    <location>
        <begin position="193"/>
        <end position="210"/>
    </location>
</feature>
<feature type="region of interest" description="Disordered" evidence="4">
    <location>
        <begin position="1077"/>
        <end position="1120"/>
    </location>
</feature>
<feature type="region of interest" description="Disordered" evidence="4">
    <location>
        <begin position="405"/>
        <end position="441"/>
    </location>
</feature>
<gene>
    <name evidence="6" type="ORF">A4X13_0g208</name>
</gene>
<feature type="compositionally biased region" description="Low complexity" evidence="4">
    <location>
        <begin position="65"/>
        <end position="77"/>
    </location>
</feature>
<feature type="compositionally biased region" description="Low complexity" evidence="4">
    <location>
        <begin position="221"/>
        <end position="231"/>
    </location>
</feature>
<feature type="region of interest" description="Disordered" evidence="4">
    <location>
        <begin position="485"/>
        <end position="523"/>
    </location>
</feature>
<evidence type="ECO:0000313" key="7">
    <source>
        <dbReference type="Proteomes" id="UP000077521"/>
    </source>
</evidence>
<feature type="compositionally biased region" description="Basic and acidic residues" evidence="4">
    <location>
        <begin position="235"/>
        <end position="245"/>
    </location>
</feature>
<dbReference type="PANTHER" id="PTHR23111">
    <property type="entry name" value="ZINC FINGER PROTEIN"/>
    <property type="match status" value="1"/>
</dbReference>
<keyword evidence="3" id="KW-0862">Zinc</keyword>
<dbReference type="SUPFAM" id="SSF90209">
    <property type="entry name" value="Ran binding protein zinc finger-like"/>
    <property type="match status" value="2"/>
</dbReference>
<organism evidence="6 7">
    <name type="scientific">Tilletia indica</name>
    <dbReference type="NCBI Taxonomy" id="43049"/>
    <lineage>
        <taxon>Eukaryota</taxon>
        <taxon>Fungi</taxon>
        <taxon>Dikarya</taxon>
        <taxon>Basidiomycota</taxon>
        <taxon>Ustilaginomycotina</taxon>
        <taxon>Exobasidiomycetes</taxon>
        <taxon>Tilletiales</taxon>
        <taxon>Tilletiaceae</taxon>
        <taxon>Tilletia</taxon>
    </lineage>
</organism>
<feature type="compositionally biased region" description="Basic and acidic residues" evidence="4">
    <location>
        <begin position="271"/>
        <end position="285"/>
    </location>
</feature>
<feature type="compositionally biased region" description="Gly residues" evidence="4">
    <location>
        <begin position="424"/>
        <end position="435"/>
    </location>
</feature>
<dbReference type="PROSITE" id="PS50199">
    <property type="entry name" value="ZF_RANBP2_2"/>
    <property type="match status" value="2"/>
</dbReference>